<proteinExistence type="predicted"/>
<accession>D8S175</accession>
<protein>
    <submittedName>
        <fullName evidence="1">Uncharacterized protein</fullName>
    </submittedName>
</protein>
<evidence type="ECO:0000313" key="1">
    <source>
        <dbReference type="EMBL" id="EFJ21665.1"/>
    </source>
</evidence>
<keyword evidence="2" id="KW-1185">Reference proteome</keyword>
<name>D8S175_SELML</name>
<organism evidence="2">
    <name type="scientific">Selaginella moellendorffii</name>
    <name type="common">Spikemoss</name>
    <dbReference type="NCBI Taxonomy" id="88036"/>
    <lineage>
        <taxon>Eukaryota</taxon>
        <taxon>Viridiplantae</taxon>
        <taxon>Streptophyta</taxon>
        <taxon>Embryophyta</taxon>
        <taxon>Tracheophyta</taxon>
        <taxon>Lycopodiopsida</taxon>
        <taxon>Selaginellales</taxon>
        <taxon>Selaginellaceae</taxon>
        <taxon>Selaginella</taxon>
    </lineage>
</organism>
<reference evidence="1 2" key="1">
    <citation type="journal article" date="2011" name="Science">
        <title>The Selaginella genome identifies genetic changes associated with the evolution of vascular plants.</title>
        <authorList>
            <person name="Banks J.A."/>
            <person name="Nishiyama T."/>
            <person name="Hasebe M."/>
            <person name="Bowman J.L."/>
            <person name="Gribskov M."/>
            <person name="dePamphilis C."/>
            <person name="Albert V.A."/>
            <person name="Aono N."/>
            <person name="Aoyama T."/>
            <person name="Ambrose B.A."/>
            <person name="Ashton N.W."/>
            <person name="Axtell M.J."/>
            <person name="Barker E."/>
            <person name="Barker M.S."/>
            <person name="Bennetzen J.L."/>
            <person name="Bonawitz N.D."/>
            <person name="Chapple C."/>
            <person name="Cheng C."/>
            <person name="Correa L.G."/>
            <person name="Dacre M."/>
            <person name="DeBarry J."/>
            <person name="Dreyer I."/>
            <person name="Elias M."/>
            <person name="Engstrom E.M."/>
            <person name="Estelle M."/>
            <person name="Feng L."/>
            <person name="Finet C."/>
            <person name="Floyd S.K."/>
            <person name="Frommer W.B."/>
            <person name="Fujita T."/>
            <person name="Gramzow L."/>
            <person name="Gutensohn M."/>
            <person name="Harholt J."/>
            <person name="Hattori M."/>
            <person name="Heyl A."/>
            <person name="Hirai T."/>
            <person name="Hiwatashi Y."/>
            <person name="Ishikawa M."/>
            <person name="Iwata M."/>
            <person name="Karol K.G."/>
            <person name="Koehler B."/>
            <person name="Kolukisaoglu U."/>
            <person name="Kubo M."/>
            <person name="Kurata T."/>
            <person name="Lalonde S."/>
            <person name="Li K."/>
            <person name="Li Y."/>
            <person name="Litt A."/>
            <person name="Lyons E."/>
            <person name="Manning G."/>
            <person name="Maruyama T."/>
            <person name="Michael T.P."/>
            <person name="Mikami K."/>
            <person name="Miyazaki S."/>
            <person name="Morinaga S."/>
            <person name="Murata T."/>
            <person name="Mueller-Roeber B."/>
            <person name="Nelson D.R."/>
            <person name="Obara M."/>
            <person name="Oguri Y."/>
            <person name="Olmstead R.G."/>
            <person name="Onodera N."/>
            <person name="Petersen B.L."/>
            <person name="Pils B."/>
            <person name="Prigge M."/>
            <person name="Rensing S.A."/>
            <person name="Riano-Pachon D.M."/>
            <person name="Roberts A.W."/>
            <person name="Sato Y."/>
            <person name="Scheller H.V."/>
            <person name="Schulz B."/>
            <person name="Schulz C."/>
            <person name="Shakirov E.V."/>
            <person name="Shibagaki N."/>
            <person name="Shinohara N."/>
            <person name="Shippen D.E."/>
            <person name="Soerensen I."/>
            <person name="Sotooka R."/>
            <person name="Sugimoto N."/>
            <person name="Sugita M."/>
            <person name="Sumikawa N."/>
            <person name="Tanurdzic M."/>
            <person name="Theissen G."/>
            <person name="Ulvskov P."/>
            <person name="Wakazuki S."/>
            <person name="Weng J.K."/>
            <person name="Willats W.W."/>
            <person name="Wipf D."/>
            <person name="Wolf P.G."/>
            <person name="Yang L."/>
            <person name="Zimmer A.D."/>
            <person name="Zhu Q."/>
            <person name="Mitros T."/>
            <person name="Hellsten U."/>
            <person name="Loque D."/>
            <person name="Otillar R."/>
            <person name="Salamov A."/>
            <person name="Schmutz J."/>
            <person name="Shapiro H."/>
            <person name="Lindquist E."/>
            <person name="Lucas S."/>
            <person name="Rokhsar D."/>
            <person name="Grigoriev I.V."/>
        </authorList>
    </citation>
    <scope>NUCLEOTIDE SEQUENCE [LARGE SCALE GENOMIC DNA]</scope>
</reference>
<dbReference type="Gramene" id="EFJ21665">
    <property type="protein sequence ID" value="EFJ21665"/>
    <property type="gene ID" value="SELMODRAFT_417050"/>
</dbReference>
<dbReference type="KEGG" id="smo:SELMODRAFT_417050"/>
<dbReference type="HOGENOM" id="CLU_1868671_0_0_1"/>
<dbReference type="Proteomes" id="UP000001514">
    <property type="component" value="Unassembled WGS sequence"/>
</dbReference>
<dbReference type="AlphaFoldDB" id="D8S175"/>
<dbReference type="EMBL" id="GL377598">
    <property type="protein sequence ID" value="EFJ21665.1"/>
    <property type="molecule type" value="Genomic_DNA"/>
</dbReference>
<evidence type="ECO:0000313" key="2">
    <source>
        <dbReference type="Proteomes" id="UP000001514"/>
    </source>
</evidence>
<gene>
    <name evidence="1" type="ORF">SELMODRAFT_417050</name>
</gene>
<sequence>MYGKFGKVGSLLMSQNAAKSHLVRLLESFSVPPVLSVGHDPGDNVVSSHFRENPVKFVALPISGFLLFKFRLFTFGKSGTGKTSNTGCPGAGVRANVRRSATTSARAGVECSAGAGARDGAGHCVESGAGHGDGVCT</sequence>
<dbReference type="InParanoid" id="D8S175"/>